<name>A0A8X6X8G5_9ARAC</name>
<evidence type="ECO:0000256" key="1">
    <source>
        <dbReference type="SAM" id="Coils"/>
    </source>
</evidence>
<dbReference type="EMBL" id="BMAV01006778">
    <property type="protein sequence ID" value="GFY49028.1"/>
    <property type="molecule type" value="Genomic_DNA"/>
</dbReference>
<gene>
    <name evidence="3" type="primary">AVEN_12449_2</name>
    <name evidence="3" type="ORF">TNIN_391941</name>
</gene>
<evidence type="ECO:0000313" key="4">
    <source>
        <dbReference type="Proteomes" id="UP000886998"/>
    </source>
</evidence>
<evidence type="ECO:0000256" key="2">
    <source>
        <dbReference type="SAM" id="MobiDB-lite"/>
    </source>
</evidence>
<feature type="compositionally biased region" description="Basic and acidic residues" evidence="2">
    <location>
        <begin position="646"/>
        <end position="657"/>
    </location>
</feature>
<feature type="region of interest" description="Disordered" evidence="2">
    <location>
        <begin position="635"/>
        <end position="660"/>
    </location>
</feature>
<dbReference type="AlphaFoldDB" id="A0A8X6X8G5"/>
<keyword evidence="1" id="KW-0175">Coiled coil</keyword>
<feature type="compositionally biased region" description="Gly residues" evidence="2">
    <location>
        <begin position="691"/>
        <end position="706"/>
    </location>
</feature>
<protein>
    <submittedName>
        <fullName evidence="3">Uncharacterized protein</fullName>
    </submittedName>
</protein>
<reference evidence="3" key="1">
    <citation type="submission" date="2020-08" db="EMBL/GenBank/DDBJ databases">
        <title>Multicomponent nature underlies the extraordinary mechanical properties of spider dragline silk.</title>
        <authorList>
            <person name="Kono N."/>
            <person name="Nakamura H."/>
            <person name="Mori M."/>
            <person name="Yoshida Y."/>
            <person name="Ohtoshi R."/>
            <person name="Malay A.D."/>
            <person name="Moran D.A.P."/>
            <person name="Tomita M."/>
            <person name="Numata K."/>
            <person name="Arakawa K."/>
        </authorList>
    </citation>
    <scope>NUCLEOTIDE SEQUENCE</scope>
</reference>
<keyword evidence="4" id="KW-1185">Reference proteome</keyword>
<dbReference type="OrthoDB" id="6433723at2759"/>
<comment type="caution">
    <text evidence="3">The sequence shown here is derived from an EMBL/GenBank/DDBJ whole genome shotgun (WGS) entry which is preliminary data.</text>
</comment>
<feature type="coiled-coil region" evidence="1">
    <location>
        <begin position="1072"/>
        <end position="1106"/>
    </location>
</feature>
<dbReference type="Proteomes" id="UP000886998">
    <property type="component" value="Unassembled WGS sequence"/>
</dbReference>
<feature type="region of interest" description="Disordered" evidence="2">
    <location>
        <begin position="690"/>
        <end position="717"/>
    </location>
</feature>
<proteinExistence type="predicted"/>
<organism evidence="3 4">
    <name type="scientific">Trichonephila inaurata madagascariensis</name>
    <dbReference type="NCBI Taxonomy" id="2747483"/>
    <lineage>
        <taxon>Eukaryota</taxon>
        <taxon>Metazoa</taxon>
        <taxon>Ecdysozoa</taxon>
        <taxon>Arthropoda</taxon>
        <taxon>Chelicerata</taxon>
        <taxon>Arachnida</taxon>
        <taxon>Araneae</taxon>
        <taxon>Araneomorphae</taxon>
        <taxon>Entelegynae</taxon>
        <taxon>Araneoidea</taxon>
        <taxon>Nephilidae</taxon>
        <taxon>Trichonephila</taxon>
        <taxon>Trichonephila inaurata</taxon>
    </lineage>
</organism>
<accession>A0A8X6X8G5</accession>
<sequence length="1177" mass="133135">MIFVISHPSLRKGVDRQDFMKLLRHATDLVRDIDKFKDSIAIIATKVDNQYVKQGKNFVLVDDDKVIATIADFLQEVKQYLEQTMIDSSTSEGEQKFYDNAIKFINAMLGKDGESAAKIGIFRRPDEPGPLSEITLFEEKVTSRKVLYEKLNFIEKNKNDFGYTVSQKSKNDITDLVEEINKKLWLDVGRIAGKIQDYFRNSVEQMQFVIKLLVTDSKLSDVNLLEAEAFSSKFTRGYNITSDLVEELKNLTNPEELSRIITHSVSTLKIDVSHEVISNITNQGKYISFLQVVSDKNLNTRPWAELFKSTLTYLSESRKNIQSNIREAAKKINGRIRSEFETIAQIVQEHYNKEMKSLEIQTLPDRLTRGRDILSKMTEELKFLKTAGDLVKMFQDNSITHKIDIPKNSTMNITILSKYIEFLQILSNEDLNISLMVWLSPFKNLISYLDKSEKWYKFLNDLYTKFSEYKTQRDRQVYNVANLEDWGKTGKAQGLAITTSTFHTFLNKLKDYDLAEYDNVKGVAVTEQQIEELNQVLTLTLKHKTKIQCTEPYVIIKGDYINIGEITNEMDKLDIDDSCKDRFTVLESGKFKFIHVFALKSIFVDRDISYPGIKLPITFIAPKWEIVETKNIDLSGTEGKSHSNSKAKDGTYSKRNGENGLPGYPGGSGGAFFGIAERIVNGERLTVAANGGRGGSGQGGGFGYQGKDGTSPSAPSDLRCSDDYREIKGFRCQRLDYFFNRGECFGMGATRECLPDRCLCKYKMFGTSGERGGKGGQGGRGGKGGYPGSITIFELNDEDPKILKHVNEGKTGTNGKGGKGGSGGRNGDDVVVEYTCAYFNRDWYIKERMNNNYGQSGQNGMDGANEQGVKNPEKAISINEPAKIINQYKSYLRENLKNRFKKHSLSAFLDHLDNNRNVKNIYDTLGLVDELQHIEKQFHSMNQDVDFVPFYKSLLNRISEYAEHPKEDESSVQHKKTLGYLYAATLSRIFNLKDHSESNLIVDIKGFLEIVKRDVVTLKDLQKERNKAEIIKKHSENYKSKVDSKIEEAGSFIKHQIQPEISNISTDIDKDIDLLVAETVELQKKAKEEKDELIKKKEELEKALAIRGLFSFFKVMGQVISFLGPVGAAVGSVIDTTTSVSQSLVLDNQQVNKTASGCSIKSEIFRKTDKNDQKSKI</sequence>
<evidence type="ECO:0000313" key="3">
    <source>
        <dbReference type="EMBL" id="GFY49028.1"/>
    </source>
</evidence>